<sequence>MGIRITLPQLIHGSTPKSVRPWFMCIDEDYEQLEIPDCACWSDVRDCRLDLEAPERDPSGYGHRLGVPKGRFWGSVVPGSSSALGDALLGRRKWTGVEVLRERNLLLGSDCQAARRVLPKRRPNNSLTDELLLEIERELERADESTLGTIQSETIGIDPAWRIQFMKEMAANVEVLQIGGLRQLAANANANTNNAHLVELAGNAVAVAATATVTATVTATRTPTSQAGDDELTAALTLKETETATFCSLSSTNTASYDEAKRLFDVDGSGGVPCVGRLTLKPWQVIGVKWMMDQEKSPKPCKEEGSTDRLSFAPPAVIQTWIDECTDYFSDIFTMRVFYSGRSQAPSVRDAALSRTEMKNLWGQDGVADCRSPATSQLLLVTTCETLARRSRSVDSSDDDDDDDDDDHNNDENDAECGVGRLMWIGRFARVVCDEGHKIRGEED</sequence>
<dbReference type="Proteomes" id="UP000750711">
    <property type="component" value="Unassembled WGS sequence"/>
</dbReference>
<dbReference type="EMBL" id="JAGHQM010000432">
    <property type="protein sequence ID" value="KAH0561999.1"/>
    <property type="molecule type" value="Genomic_DNA"/>
</dbReference>
<evidence type="ECO:0000256" key="1">
    <source>
        <dbReference type="SAM" id="MobiDB-lite"/>
    </source>
</evidence>
<proteinExistence type="predicted"/>
<comment type="caution">
    <text evidence="2">The sequence shown here is derived from an EMBL/GenBank/DDBJ whole genome shotgun (WGS) entry which is preliminary data.</text>
</comment>
<organism evidence="2 3">
    <name type="scientific">Trichoglossum hirsutum</name>
    <dbReference type="NCBI Taxonomy" id="265104"/>
    <lineage>
        <taxon>Eukaryota</taxon>
        <taxon>Fungi</taxon>
        <taxon>Dikarya</taxon>
        <taxon>Ascomycota</taxon>
        <taxon>Pezizomycotina</taxon>
        <taxon>Geoglossomycetes</taxon>
        <taxon>Geoglossales</taxon>
        <taxon>Geoglossaceae</taxon>
        <taxon>Trichoglossum</taxon>
    </lineage>
</organism>
<reference evidence="2" key="1">
    <citation type="submission" date="2021-03" db="EMBL/GenBank/DDBJ databases">
        <title>Comparative genomics and phylogenomic investigation of the class Geoglossomycetes provide insights into ecological specialization and systematics.</title>
        <authorList>
            <person name="Melie T."/>
            <person name="Pirro S."/>
            <person name="Miller A.N."/>
            <person name="Quandt A."/>
        </authorList>
    </citation>
    <scope>NUCLEOTIDE SEQUENCE</scope>
    <source>
        <strain evidence="2">CAQ_001_2017</strain>
    </source>
</reference>
<evidence type="ECO:0000313" key="3">
    <source>
        <dbReference type="Proteomes" id="UP000750711"/>
    </source>
</evidence>
<accession>A0A9P8LDB9</accession>
<protein>
    <submittedName>
        <fullName evidence="2">Uncharacterized protein</fullName>
    </submittedName>
</protein>
<evidence type="ECO:0000313" key="2">
    <source>
        <dbReference type="EMBL" id="KAH0561999.1"/>
    </source>
</evidence>
<keyword evidence="3" id="KW-1185">Reference proteome</keyword>
<gene>
    <name evidence="2" type="ORF">GP486_003293</name>
</gene>
<feature type="region of interest" description="Disordered" evidence="1">
    <location>
        <begin position="391"/>
        <end position="414"/>
    </location>
</feature>
<dbReference type="AlphaFoldDB" id="A0A9P8LDB9"/>
<feature type="compositionally biased region" description="Acidic residues" evidence="1">
    <location>
        <begin position="396"/>
        <end position="414"/>
    </location>
</feature>
<name>A0A9P8LDB9_9PEZI</name>